<name>A0A381QE16_9ZZZZ</name>
<dbReference type="PANTHER" id="PTHR48207:SF3">
    <property type="entry name" value="SUCCINATE--HYDROXYMETHYLGLUTARATE COA-TRANSFERASE"/>
    <property type="match status" value="1"/>
</dbReference>
<evidence type="ECO:0008006" key="3">
    <source>
        <dbReference type="Google" id="ProtNLM"/>
    </source>
</evidence>
<dbReference type="Gene3D" id="3.40.50.10540">
    <property type="entry name" value="Crotonobetainyl-coa:carnitine coa-transferase, domain 1"/>
    <property type="match status" value="1"/>
</dbReference>
<organism evidence="2">
    <name type="scientific">marine metagenome</name>
    <dbReference type="NCBI Taxonomy" id="408172"/>
    <lineage>
        <taxon>unclassified sequences</taxon>
        <taxon>metagenomes</taxon>
        <taxon>ecological metagenomes</taxon>
    </lineage>
</organism>
<proteinExistence type="predicted"/>
<dbReference type="Gene3D" id="3.30.1540.10">
    <property type="entry name" value="formyl-coa transferase, domain 3"/>
    <property type="match status" value="1"/>
</dbReference>
<evidence type="ECO:0000256" key="1">
    <source>
        <dbReference type="ARBA" id="ARBA00022679"/>
    </source>
</evidence>
<reference evidence="2" key="1">
    <citation type="submission" date="2018-05" db="EMBL/GenBank/DDBJ databases">
        <authorList>
            <person name="Lanie J.A."/>
            <person name="Ng W.-L."/>
            <person name="Kazmierczak K.M."/>
            <person name="Andrzejewski T.M."/>
            <person name="Davidsen T.M."/>
            <person name="Wayne K.J."/>
            <person name="Tettelin H."/>
            <person name="Glass J.I."/>
            <person name="Rusch D."/>
            <person name="Podicherti R."/>
            <person name="Tsui H.-C.T."/>
            <person name="Winkler M.E."/>
        </authorList>
    </citation>
    <scope>NUCLEOTIDE SEQUENCE</scope>
</reference>
<dbReference type="InterPro" id="IPR044855">
    <property type="entry name" value="CoA-Trfase_III_dom3_sf"/>
</dbReference>
<dbReference type="InterPro" id="IPR050483">
    <property type="entry name" value="CoA-transferase_III_domain"/>
</dbReference>
<dbReference type="AlphaFoldDB" id="A0A381QE16"/>
<gene>
    <name evidence="2" type="ORF">METZ01_LOCUS30416</name>
</gene>
<keyword evidence="1" id="KW-0808">Transferase</keyword>
<evidence type="ECO:0000313" key="2">
    <source>
        <dbReference type="EMBL" id="SUZ77562.1"/>
    </source>
</evidence>
<dbReference type="InterPro" id="IPR003673">
    <property type="entry name" value="CoA-Trfase_fam_III"/>
</dbReference>
<dbReference type="EMBL" id="UINC01001321">
    <property type="protein sequence ID" value="SUZ77562.1"/>
    <property type="molecule type" value="Genomic_DNA"/>
</dbReference>
<protein>
    <recommendedName>
        <fullName evidence="3">Formyl-CoA transferase</fullName>
    </recommendedName>
</protein>
<sequence>MPALDGMRILDMTQYEAGTSCTQALAWMGADVVKIEAPEYGDPGRGVGRSENKDYSAYFCAWNANKRSVAIDLRTERGRDLLLELVPNFDVFVENYGPGVIERLNIDYAALREINPGLIYARIKGFGTTGPYSNFRCMDMVAQAAAGAFSITGEADGPPMMPGPTTGDSGTGVQTAMAILAAYIQRQRTGIGQEIEISMQEAMVYYVRTRAFIGSAWGTRATGRNGNAGGLPPVNIYACKPFGPNDYIYLMPVTQGHWDELCAAMDRGDLLIDSRFDTNQGRAQNGAALYQEISDWTAERTKYEAMETIAGAGVPCSACLDTGELHHDKHLTSRGFVHEMELPVHGKVPMLGFAPRMSESSVDMTQPPRLGQHTDELLAAELNLSEDTLSKLRDDGVIGDPARFS</sequence>
<dbReference type="PANTHER" id="PTHR48207">
    <property type="entry name" value="SUCCINATE--HYDROXYMETHYLGLUTARATE COA-TRANSFERASE"/>
    <property type="match status" value="1"/>
</dbReference>
<dbReference type="GO" id="GO:0008410">
    <property type="term" value="F:CoA-transferase activity"/>
    <property type="evidence" value="ECO:0007669"/>
    <property type="project" value="TreeGrafter"/>
</dbReference>
<dbReference type="InterPro" id="IPR023606">
    <property type="entry name" value="CoA-Trfase_III_dom_1_sf"/>
</dbReference>
<dbReference type="SUPFAM" id="SSF89796">
    <property type="entry name" value="CoA-transferase family III (CaiB/BaiF)"/>
    <property type="match status" value="1"/>
</dbReference>
<accession>A0A381QE16</accession>
<dbReference type="Pfam" id="PF02515">
    <property type="entry name" value="CoA_transf_3"/>
    <property type="match status" value="1"/>
</dbReference>